<dbReference type="InterPro" id="IPR036388">
    <property type="entry name" value="WH-like_DNA-bd_sf"/>
</dbReference>
<dbReference type="Proteomes" id="UP000657006">
    <property type="component" value="Unassembled WGS sequence"/>
</dbReference>
<name>A0A926DV03_9FIRM</name>
<sequence>MFAIDSQSRCPVYEQLVAQFEKFILTGILSPGDQIPSVRSLSMDLSVNPNTIQKAYTELDHRGIIYSSPGRGCFISPAAKERMAEYKLGDLEKVRNLAYDMRLAGIDKRLVLNAIEQAYEEEGGSR</sequence>
<organism evidence="5 6">
    <name type="scientific">Bianquea renquensis</name>
    <dbReference type="NCBI Taxonomy" id="2763661"/>
    <lineage>
        <taxon>Bacteria</taxon>
        <taxon>Bacillati</taxon>
        <taxon>Bacillota</taxon>
        <taxon>Clostridia</taxon>
        <taxon>Eubacteriales</taxon>
        <taxon>Bianqueaceae</taxon>
        <taxon>Bianquea</taxon>
    </lineage>
</organism>
<keyword evidence="3" id="KW-0804">Transcription</keyword>
<dbReference type="PROSITE" id="PS50949">
    <property type="entry name" value="HTH_GNTR"/>
    <property type="match status" value="1"/>
</dbReference>
<dbReference type="InterPro" id="IPR036390">
    <property type="entry name" value="WH_DNA-bd_sf"/>
</dbReference>
<dbReference type="InterPro" id="IPR000524">
    <property type="entry name" value="Tscrpt_reg_HTH_GntR"/>
</dbReference>
<dbReference type="AlphaFoldDB" id="A0A926DV03"/>
<dbReference type="PANTHER" id="PTHR38445">
    <property type="entry name" value="HTH-TYPE TRANSCRIPTIONAL REPRESSOR YTRA"/>
    <property type="match status" value="1"/>
</dbReference>
<evidence type="ECO:0000256" key="2">
    <source>
        <dbReference type="ARBA" id="ARBA00023125"/>
    </source>
</evidence>
<proteinExistence type="predicted"/>
<keyword evidence="1" id="KW-0805">Transcription regulation</keyword>
<dbReference type="EMBL" id="JACRSQ010000019">
    <property type="protein sequence ID" value="MBC8544332.1"/>
    <property type="molecule type" value="Genomic_DNA"/>
</dbReference>
<dbReference type="RefSeq" id="WP_177713778.1">
    <property type="nucleotide sequence ID" value="NZ_JACRSQ010000019.1"/>
</dbReference>
<gene>
    <name evidence="5" type="ORF">H8730_12370</name>
</gene>
<dbReference type="GO" id="GO:0003700">
    <property type="term" value="F:DNA-binding transcription factor activity"/>
    <property type="evidence" value="ECO:0007669"/>
    <property type="project" value="InterPro"/>
</dbReference>
<dbReference type="Pfam" id="PF00392">
    <property type="entry name" value="GntR"/>
    <property type="match status" value="1"/>
</dbReference>
<feature type="domain" description="HTH gntR-type" evidence="4">
    <location>
        <begin position="10"/>
        <end position="78"/>
    </location>
</feature>
<protein>
    <submittedName>
        <fullName evidence="5">GntR family transcriptional regulator</fullName>
    </submittedName>
</protein>
<dbReference type="SUPFAM" id="SSF46785">
    <property type="entry name" value="Winged helix' DNA-binding domain"/>
    <property type="match status" value="1"/>
</dbReference>
<dbReference type="GO" id="GO:0003677">
    <property type="term" value="F:DNA binding"/>
    <property type="evidence" value="ECO:0007669"/>
    <property type="project" value="UniProtKB-KW"/>
</dbReference>
<comment type="caution">
    <text evidence="5">The sequence shown here is derived from an EMBL/GenBank/DDBJ whole genome shotgun (WGS) entry which is preliminary data.</text>
</comment>
<reference evidence="5" key="1">
    <citation type="submission" date="2020-08" db="EMBL/GenBank/DDBJ databases">
        <title>Genome public.</title>
        <authorList>
            <person name="Liu C."/>
            <person name="Sun Q."/>
        </authorList>
    </citation>
    <scope>NUCLEOTIDE SEQUENCE</scope>
    <source>
        <strain evidence="5">NSJ-32</strain>
    </source>
</reference>
<keyword evidence="2" id="KW-0238">DNA-binding</keyword>
<dbReference type="Gene3D" id="1.10.10.10">
    <property type="entry name" value="Winged helix-like DNA-binding domain superfamily/Winged helix DNA-binding domain"/>
    <property type="match status" value="1"/>
</dbReference>
<keyword evidence="6" id="KW-1185">Reference proteome</keyword>
<evidence type="ECO:0000256" key="3">
    <source>
        <dbReference type="ARBA" id="ARBA00023163"/>
    </source>
</evidence>
<dbReference type="CDD" id="cd07377">
    <property type="entry name" value="WHTH_GntR"/>
    <property type="match status" value="1"/>
</dbReference>
<evidence type="ECO:0000256" key="1">
    <source>
        <dbReference type="ARBA" id="ARBA00023015"/>
    </source>
</evidence>
<evidence type="ECO:0000313" key="5">
    <source>
        <dbReference type="EMBL" id="MBC8544332.1"/>
    </source>
</evidence>
<evidence type="ECO:0000259" key="4">
    <source>
        <dbReference type="PROSITE" id="PS50949"/>
    </source>
</evidence>
<dbReference type="PANTHER" id="PTHR38445:SF9">
    <property type="entry name" value="HTH-TYPE TRANSCRIPTIONAL REPRESSOR YTRA"/>
    <property type="match status" value="1"/>
</dbReference>
<dbReference type="SMART" id="SM00345">
    <property type="entry name" value="HTH_GNTR"/>
    <property type="match status" value="1"/>
</dbReference>
<evidence type="ECO:0000313" key="6">
    <source>
        <dbReference type="Proteomes" id="UP000657006"/>
    </source>
</evidence>
<accession>A0A926DV03</accession>